<evidence type="ECO:0000259" key="3">
    <source>
        <dbReference type="PROSITE" id="PS51462"/>
    </source>
</evidence>
<dbReference type="GO" id="GO:0016787">
    <property type="term" value="F:hydrolase activity"/>
    <property type="evidence" value="ECO:0007669"/>
    <property type="project" value="UniProtKB-KW"/>
</dbReference>
<name>A0A1R4G1P8_9MICC</name>
<keyword evidence="2" id="KW-0378">Hydrolase</keyword>
<evidence type="ECO:0000313" key="4">
    <source>
        <dbReference type="EMBL" id="SJM62170.1"/>
    </source>
</evidence>
<dbReference type="InterPro" id="IPR015797">
    <property type="entry name" value="NUDIX_hydrolase-like_dom_sf"/>
</dbReference>
<reference evidence="4 5" key="1">
    <citation type="submission" date="2017-02" db="EMBL/GenBank/DDBJ databases">
        <authorList>
            <person name="Peterson S.W."/>
        </authorList>
    </citation>
    <scope>NUCLEOTIDE SEQUENCE [LARGE SCALE GENOMIC DNA]</scope>
    <source>
        <strain evidence="4 5">B Ar 00.02</strain>
    </source>
</reference>
<keyword evidence="5" id="KW-1185">Reference proteome</keyword>
<dbReference type="PANTHER" id="PTHR43046:SF2">
    <property type="entry name" value="8-OXO-DGTP DIPHOSPHATASE-RELATED"/>
    <property type="match status" value="1"/>
</dbReference>
<dbReference type="InterPro" id="IPR000086">
    <property type="entry name" value="NUDIX_hydrolase_dom"/>
</dbReference>
<proteinExistence type="predicted"/>
<feature type="domain" description="Nudix hydrolase" evidence="3">
    <location>
        <begin position="20"/>
        <end position="153"/>
    </location>
</feature>
<accession>A0A1R4G1P8</accession>
<dbReference type="EMBL" id="FUHW01000026">
    <property type="protein sequence ID" value="SJM62170.1"/>
    <property type="molecule type" value="Genomic_DNA"/>
</dbReference>
<organism evidence="4 5">
    <name type="scientific">Arthrobacter rhombi</name>
    <dbReference type="NCBI Taxonomy" id="71253"/>
    <lineage>
        <taxon>Bacteria</taxon>
        <taxon>Bacillati</taxon>
        <taxon>Actinomycetota</taxon>
        <taxon>Actinomycetes</taxon>
        <taxon>Micrococcales</taxon>
        <taxon>Micrococcaceae</taxon>
        <taxon>Arthrobacter</taxon>
    </lineage>
</organism>
<evidence type="ECO:0000256" key="1">
    <source>
        <dbReference type="ARBA" id="ARBA00001946"/>
    </source>
</evidence>
<dbReference type="Proteomes" id="UP000195913">
    <property type="component" value="Unassembled WGS sequence"/>
</dbReference>
<dbReference type="PANTHER" id="PTHR43046">
    <property type="entry name" value="GDP-MANNOSE MANNOSYL HYDROLASE"/>
    <property type="match status" value="1"/>
</dbReference>
<dbReference type="Pfam" id="PF00293">
    <property type="entry name" value="NUDIX"/>
    <property type="match status" value="1"/>
</dbReference>
<dbReference type="RefSeq" id="WP_086997547.1">
    <property type="nucleotide sequence ID" value="NZ_FUHW01000026.1"/>
</dbReference>
<evidence type="ECO:0000256" key="2">
    <source>
        <dbReference type="ARBA" id="ARBA00022801"/>
    </source>
</evidence>
<dbReference type="PROSITE" id="PS51462">
    <property type="entry name" value="NUDIX"/>
    <property type="match status" value="1"/>
</dbReference>
<sequence length="164" mass="18202">MGHEGSYLWQLRQDVGSRLLLVPGAQVVVLDDDGQALFQRRVDTGRWEFPGGAAEPGQNFRGVACTELAEETGLIAPPTELVPFAALSDPQYHELHYPNGDRVHAFALCFLWRGTRGPTHAEESEVTEIAFHPLTEPPQPMSRSAARVLELYLEYVRTGDFQAS</sequence>
<comment type="cofactor">
    <cofactor evidence="1">
        <name>Mg(2+)</name>
        <dbReference type="ChEBI" id="CHEBI:18420"/>
    </cofactor>
</comment>
<dbReference type="SUPFAM" id="SSF55811">
    <property type="entry name" value="Nudix"/>
    <property type="match status" value="1"/>
</dbReference>
<gene>
    <name evidence="4" type="ORF">FM101_07190</name>
</gene>
<evidence type="ECO:0000313" key="5">
    <source>
        <dbReference type="Proteomes" id="UP000195913"/>
    </source>
</evidence>
<protein>
    <submittedName>
        <fullName evidence="4">MutT/nudix family protein</fullName>
    </submittedName>
</protein>
<dbReference type="Gene3D" id="3.90.79.10">
    <property type="entry name" value="Nucleoside Triphosphate Pyrophosphohydrolase"/>
    <property type="match status" value="1"/>
</dbReference>
<dbReference type="AlphaFoldDB" id="A0A1R4G1P8"/>